<dbReference type="Gene3D" id="3.40.50.720">
    <property type="entry name" value="NAD(P)-binding Rossmann-like Domain"/>
    <property type="match status" value="1"/>
</dbReference>
<evidence type="ECO:0000313" key="7">
    <source>
        <dbReference type="EMBL" id="GAA4537092.1"/>
    </source>
</evidence>
<keyword evidence="4" id="KW-0560">Oxidoreductase</keyword>
<name>A0ABP8RF13_9PSEU</name>
<keyword evidence="3 5" id="KW-0862">Zinc</keyword>
<dbReference type="Gene3D" id="3.90.180.10">
    <property type="entry name" value="Medium-chain alcohol dehydrogenases, catalytic domain"/>
    <property type="match status" value="1"/>
</dbReference>
<evidence type="ECO:0000256" key="3">
    <source>
        <dbReference type="ARBA" id="ARBA00022833"/>
    </source>
</evidence>
<evidence type="ECO:0000256" key="1">
    <source>
        <dbReference type="ARBA" id="ARBA00001947"/>
    </source>
</evidence>
<dbReference type="Pfam" id="PF08240">
    <property type="entry name" value="ADH_N"/>
    <property type="match status" value="1"/>
</dbReference>
<dbReference type="Pfam" id="PF00107">
    <property type="entry name" value="ADH_zinc_N"/>
    <property type="match status" value="1"/>
</dbReference>
<dbReference type="PANTHER" id="PTHR43401:SF2">
    <property type="entry name" value="L-THREONINE 3-DEHYDROGENASE"/>
    <property type="match status" value="1"/>
</dbReference>
<dbReference type="CDD" id="cd08234">
    <property type="entry name" value="threonine_DH_like"/>
    <property type="match status" value="1"/>
</dbReference>
<proteinExistence type="inferred from homology"/>
<evidence type="ECO:0000256" key="4">
    <source>
        <dbReference type="ARBA" id="ARBA00023002"/>
    </source>
</evidence>
<sequence length="339" mass="35818">MRAIRYDHAVDHYLADLPDPEPAPGEVRIAVRATGVCGTDVHLHEGEFGPVYPLTPGHEVVGEVVELGDGVTGLRTGQTVAVDNMVPCGACDNCQRAQPAFCRTLRAFGVTAPGGFAQFMVAPATRCHPVDDLDLDTAVLAEPLSCAIHGLDVLGPQAGADVLLLGAGPTGLILTQVLRSGGAGRLTVAASTEFKLELARGYGADETVRVRLTPDAESVAQLRKAAPDGYDVVIDATGSIDAMGHAVGLLRNGGTMLVYGMAGEQQQLPISPYEIFRRELTITGSFARSYGFDRAVRMLRTGRVRADGFVTHRFGLDGYGEAIRTVVHDSSCLKAVVEP</sequence>
<keyword evidence="8" id="KW-1185">Reference proteome</keyword>
<reference evidence="8" key="1">
    <citation type="journal article" date="2019" name="Int. J. Syst. Evol. Microbiol.">
        <title>The Global Catalogue of Microorganisms (GCM) 10K type strain sequencing project: providing services to taxonomists for standard genome sequencing and annotation.</title>
        <authorList>
            <consortium name="The Broad Institute Genomics Platform"/>
            <consortium name="The Broad Institute Genome Sequencing Center for Infectious Disease"/>
            <person name="Wu L."/>
            <person name="Ma J."/>
        </authorList>
    </citation>
    <scope>NUCLEOTIDE SEQUENCE [LARGE SCALE GENOMIC DNA]</scope>
    <source>
        <strain evidence="8">JCM 17906</strain>
    </source>
</reference>
<dbReference type="SUPFAM" id="SSF51735">
    <property type="entry name" value="NAD(P)-binding Rossmann-fold domains"/>
    <property type="match status" value="1"/>
</dbReference>
<feature type="domain" description="Enoyl reductase (ER)" evidence="6">
    <location>
        <begin position="9"/>
        <end position="337"/>
    </location>
</feature>
<dbReference type="PROSITE" id="PS00059">
    <property type="entry name" value="ADH_ZINC"/>
    <property type="match status" value="1"/>
</dbReference>
<dbReference type="InterPro" id="IPR013154">
    <property type="entry name" value="ADH-like_N"/>
</dbReference>
<gene>
    <name evidence="7" type="ORF">GCM10023175_05010</name>
</gene>
<dbReference type="Proteomes" id="UP001501598">
    <property type="component" value="Unassembled WGS sequence"/>
</dbReference>
<dbReference type="EMBL" id="BAABGT010000009">
    <property type="protein sequence ID" value="GAA4537092.1"/>
    <property type="molecule type" value="Genomic_DNA"/>
</dbReference>
<organism evidence="7 8">
    <name type="scientific">Pseudonocardia xishanensis</name>
    <dbReference type="NCBI Taxonomy" id="630995"/>
    <lineage>
        <taxon>Bacteria</taxon>
        <taxon>Bacillati</taxon>
        <taxon>Actinomycetota</taxon>
        <taxon>Actinomycetes</taxon>
        <taxon>Pseudonocardiales</taxon>
        <taxon>Pseudonocardiaceae</taxon>
        <taxon>Pseudonocardia</taxon>
    </lineage>
</organism>
<keyword evidence="2 5" id="KW-0479">Metal-binding</keyword>
<evidence type="ECO:0000256" key="2">
    <source>
        <dbReference type="ARBA" id="ARBA00022723"/>
    </source>
</evidence>
<dbReference type="InterPro" id="IPR013149">
    <property type="entry name" value="ADH-like_C"/>
</dbReference>
<dbReference type="InterPro" id="IPR011032">
    <property type="entry name" value="GroES-like_sf"/>
</dbReference>
<dbReference type="InterPro" id="IPR002328">
    <property type="entry name" value="ADH_Zn_CS"/>
</dbReference>
<comment type="cofactor">
    <cofactor evidence="1 5">
        <name>Zn(2+)</name>
        <dbReference type="ChEBI" id="CHEBI:29105"/>
    </cofactor>
</comment>
<dbReference type="RefSeq" id="WP_345412226.1">
    <property type="nucleotide sequence ID" value="NZ_BAABGT010000009.1"/>
</dbReference>
<evidence type="ECO:0000313" key="8">
    <source>
        <dbReference type="Proteomes" id="UP001501598"/>
    </source>
</evidence>
<protein>
    <submittedName>
        <fullName evidence="7">Zinc-dependent alcohol dehydrogenase family protein</fullName>
    </submittedName>
</protein>
<dbReference type="SUPFAM" id="SSF50129">
    <property type="entry name" value="GroES-like"/>
    <property type="match status" value="1"/>
</dbReference>
<dbReference type="InterPro" id="IPR036291">
    <property type="entry name" value="NAD(P)-bd_dom_sf"/>
</dbReference>
<evidence type="ECO:0000256" key="5">
    <source>
        <dbReference type="RuleBase" id="RU361277"/>
    </source>
</evidence>
<evidence type="ECO:0000259" key="6">
    <source>
        <dbReference type="SMART" id="SM00829"/>
    </source>
</evidence>
<comment type="caution">
    <text evidence="7">The sequence shown here is derived from an EMBL/GenBank/DDBJ whole genome shotgun (WGS) entry which is preliminary data.</text>
</comment>
<comment type="similarity">
    <text evidence="5">Belongs to the zinc-containing alcohol dehydrogenase family.</text>
</comment>
<dbReference type="InterPro" id="IPR020843">
    <property type="entry name" value="ER"/>
</dbReference>
<dbReference type="SMART" id="SM00829">
    <property type="entry name" value="PKS_ER"/>
    <property type="match status" value="1"/>
</dbReference>
<accession>A0ABP8RF13</accession>
<dbReference type="PANTHER" id="PTHR43401">
    <property type="entry name" value="L-THREONINE 3-DEHYDROGENASE"/>
    <property type="match status" value="1"/>
</dbReference>
<dbReference type="InterPro" id="IPR050129">
    <property type="entry name" value="Zn_alcohol_dh"/>
</dbReference>